<dbReference type="Pfam" id="PF00067">
    <property type="entry name" value="p450"/>
    <property type="match status" value="1"/>
</dbReference>
<dbReference type="Proteomes" id="UP001217500">
    <property type="component" value="Chromosome"/>
</dbReference>
<keyword evidence="3" id="KW-1185">Reference proteome</keyword>
<dbReference type="InterPro" id="IPR001128">
    <property type="entry name" value="Cyt_P450"/>
</dbReference>
<comment type="similarity">
    <text evidence="1">Belongs to the cytochrome P450 family.</text>
</comment>
<dbReference type="InterPro" id="IPR036396">
    <property type="entry name" value="Cyt_P450_sf"/>
</dbReference>
<protein>
    <submittedName>
        <fullName evidence="2">Cytochrome P450</fullName>
    </submittedName>
</protein>
<dbReference type="PANTHER" id="PTHR46696:SF4">
    <property type="entry name" value="BIOTIN BIOSYNTHESIS CYTOCHROME P450"/>
    <property type="match status" value="1"/>
</dbReference>
<dbReference type="GO" id="GO:0036199">
    <property type="term" value="F:cholest-4-en-3-one 26-monooxygenase activity"/>
    <property type="evidence" value="ECO:0007669"/>
    <property type="project" value="TreeGrafter"/>
</dbReference>
<dbReference type="CDD" id="cd11033">
    <property type="entry name" value="CYP142-like"/>
    <property type="match status" value="1"/>
</dbReference>
<dbReference type="Gene3D" id="1.10.630.10">
    <property type="entry name" value="Cytochrome P450"/>
    <property type="match status" value="1"/>
</dbReference>
<dbReference type="KEGG" id="gso:PH603_02960"/>
<dbReference type="RefSeq" id="WP_289504438.1">
    <property type="nucleotide sequence ID" value="NZ_CP116805.1"/>
</dbReference>
<dbReference type="GO" id="GO:0005506">
    <property type="term" value="F:iron ion binding"/>
    <property type="evidence" value="ECO:0007669"/>
    <property type="project" value="InterPro"/>
</dbReference>
<evidence type="ECO:0000256" key="1">
    <source>
        <dbReference type="ARBA" id="ARBA00010617"/>
    </source>
</evidence>
<name>A0AAF0BKV3_9PROT</name>
<proteinExistence type="inferred from homology"/>
<accession>A0AAF0BKV3</accession>
<evidence type="ECO:0000313" key="2">
    <source>
        <dbReference type="EMBL" id="WCL54719.1"/>
    </source>
</evidence>
<dbReference type="AlphaFoldDB" id="A0AAF0BKV3"/>
<evidence type="ECO:0000313" key="3">
    <source>
        <dbReference type="Proteomes" id="UP001217500"/>
    </source>
</evidence>
<dbReference type="InterPro" id="IPR002397">
    <property type="entry name" value="Cyt_P450_B"/>
</dbReference>
<reference evidence="2" key="1">
    <citation type="submission" date="2023-01" db="EMBL/GenBank/DDBJ databases">
        <title>The genome sequence of Kordiimonadaceae bacterium 6D33.</title>
        <authorList>
            <person name="Liu Y."/>
        </authorList>
    </citation>
    <scope>NUCLEOTIDE SEQUENCE</scope>
    <source>
        <strain evidence="2">6D33</strain>
    </source>
</reference>
<dbReference type="GO" id="GO:0006707">
    <property type="term" value="P:cholesterol catabolic process"/>
    <property type="evidence" value="ECO:0007669"/>
    <property type="project" value="TreeGrafter"/>
</dbReference>
<dbReference type="GO" id="GO:0008395">
    <property type="term" value="F:steroid hydroxylase activity"/>
    <property type="evidence" value="ECO:0007669"/>
    <property type="project" value="TreeGrafter"/>
</dbReference>
<dbReference type="PRINTS" id="PR00359">
    <property type="entry name" value="BP450"/>
</dbReference>
<gene>
    <name evidence="2" type="ORF">PH603_02960</name>
</gene>
<dbReference type="PANTHER" id="PTHR46696">
    <property type="entry name" value="P450, PUTATIVE (EUROFUNG)-RELATED"/>
    <property type="match status" value="1"/>
</dbReference>
<dbReference type="GO" id="GO:0020037">
    <property type="term" value="F:heme binding"/>
    <property type="evidence" value="ECO:0007669"/>
    <property type="project" value="InterPro"/>
</dbReference>
<organism evidence="2 3">
    <name type="scientific">Gimibacter soli</name>
    <dbReference type="NCBI Taxonomy" id="3024400"/>
    <lineage>
        <taxon>Bacteria</taxon>
        <taxon>Pseudomonadati</taxon>
        <taxon>Pseudomonadota</taxon>
        <taxon>Alphaproteobacteria</taxon>
        <taxon>Kordiimonadales</taxon>
        <taxon>Temperatibacteraceae</taxon>
        <taxon>Gimibacter</taxon>
    </lineage>
</organism>
<dbReference type="EMBL" id="CP116805">
    <property type="protein sequence ID" value="WCL54719.1"/>
    <property type="molecule type" value="Genomic_DNA"/>
</dbReference>
<sequence length="426" mass="48574">MSSAWKYPFVQSADPHIDLSSQDAFNQGAPLSTFARMQDEGEITWTEETGGRGFWSVTRLEDIMALNRQPDLLSSAKGIRIEDQTEEEYEARKTFQETDQPEHTYFRMLVNKAFSRNQVALFEDQIREITGDLIDKCLQMGEFDATHEIARQLPMRMLGQIIGVPQEDTDWLVEKGDALISNADPEYTDFVVDKIDTEEYRLLPFRSPAAIELFDYANDLLKRMDEGESFGVLNLVLQKTKDGRSMSHDEFRNFFCLLVAAGNDTTRYSIAASIHALANQPSLLQQLKDNLGNEEFMMTAADEMIRWASPTTHFRRTATRDFEHGGKTVKKGDKVVLWFTAGNRDTRAFDNPNEIDLTRKPNRFVSFGQGGPHVCLGMWLAKLEVRIVLEELARRVGTLEQTANHDYLRSNFILGIKHLPVRMTAA</sequence>
<dbReference type="SUPFAM" id="SSF48264">
    <property type="entry name" value="Cytochrome P450"/>
    <property type="match status" value="1"/>
</dbReference>